<dbReference type="Gene3D" id="3.20.20.100">
    <property type="entry name" value="NADP-dependent oxidoreductase domain"/>
    <property type="match status" value="1"/>
</dbReference>
<dbReference type="InterPro" id="IPR018170">
    <property type="entry name" value="Aldo/ket_reductase_CS"/>
</dbReference>
<sequence>MAKRVQLGKSELYVNPIGLGTNAVGGHNIHPDLDEEAGRQLVRTAIEHGINFIDTAFMYGPGRSEELIGEVVKESGNRSEIIIATKVSPKFVDNSIVHDNSPSFLREEAEKCLKRLQTDYIDLLYIHFPDQETPKAEAVGALKQLKDEGKIRAIGVSNFSIEQLKDANQDGYVDVYQGEYNLLNRTVENTLFPYVREHRISFVPYFPLASGLLTGKYHKDTVISESRAKSKFFKGEAYEQNLQKVNKLRQIAVAKGAEVSHVVLAWYLTRDAIDAIIPGAKRAEQVLNNLKTLDVHLSEEEINEIDRIFL</sequence>
<name>A0ABS4GJX3_9BACL</name>
<dbReference type="Pfam" id="PF00248">
    <property type="entry name" value="Aldo_ket_red"/>
    <property type="match status" value="1"/>
</dbReference>
<accession>A0ABS4GJX3</accession>
<comment type="caution">
    <text evidence="3">The sequence shown here is derived from an EMBL/GenBank/DDBJ whole genome shotgun (WGS) entry which is preliminary data.</text>
</comment>
<dbReference type="EMBL" id="JAGGKT010000001">
    <property type="protein sequence ID" value="MBP1930555.1"/>
    <property type="molecule type" value="Genomic_DNA"/>
</dbReference>
<dbReference type="CDD" id="cd19083">
    <property type="entry name" value="AKR_AKR11A1_11D1"/>
    <property type="match status" value="1"/>
</dbReference>
<protein>
    <submittedName>
        <fullName evidence="3">Aryl-alcohol dehydrogenase-like predicted oxidoreductase</fullName>
    </submittedName>
</protein>
<organism evidence="3 4">
    <name type="scientific">Ammoniphilus resinae</name>
    <dbReference type="NCBI Taxonomy" id="861532"/>
    <lineage>
        <taxon>Bacteria</taxon>
        <taxon>Bacillati</taxon>
        <taxon>Bacillota</taxon>
        <taxon>Bacilli</taxon>
        <taxon>Bacillales</taxon>
        <taxon>Paenibacillaceae</taxon>
        <taxon>Aneurinibacillus group</taxon>
        <taxon>Ammoniphilus</taxon>
    </lineage>
</organism>
<feature type="domain" description="NADP-dependent oxidoreductase" evidence="2">
    <location>
        <begin position="16"/>
        <end position="308"/>
    </location>
</feature>
<dbReference type="InterPro" id="IPR050523">
    <property type="entry name" value="AKR_Detox_Biosynth"/>
</dbReference>
<dbReference type="PRINTS" id="PR00069">
    <property type="entry name" value="ALDKETRDTASE"/>
</dbReference>
<dbReference type="PROSITE" id="PS00062">
    <property type="entry name" value="ALDOKETO_REDUCTASE_2"/>
    <property type="match status" value="1"/>
</dbReference>
<dbReference type="Proteomes" id="UP001519343">
    <property type="component" value="Unassembled WGS sequence"/>
</dbReference>
<dbReference type="InterPro" id="IPR036812">
    <property type="entry name" value="NAD(P)_OxRdtase_dom_sf"/>
</dbReference>
<evidence type="ECO:0000259" key="2">
    <source>
        <dbReference type="Pfam" id="PF00248"/>
    </source>
</evidence>
<dbReference type="InterPro" id="IPR020471">
    <property type="entry name" value="AKR"/>
</dbReference>
<keyword evidence="1" id="KW-0560">Oxidoreductase</keyword>
<dbReference type="PANTHER" id="PTHR43364">
    <property type="entry name" value="NADH-SPECIFIC METHYLGLYOXAL REDUCTASE-RELATED"/>
    <property type="match status" value="1"/>
</dbReference>
<evidence type="ECO:0000313" key="3">
    <source>
        <dbReference type="EMBL" id="MBP1930555.1"/>
    </source>
</evidence>
<dbReference type="InterPro" id="IPR023210">
    <property type="entry name" value="NADP_OxRdtase_dom"/>
</dbReference>
<dbReference type="SUPFAM" id="SSF51430">
    <property type="entry name" value="NAD(P)-linked oxidoreductase"/>
    <property type="match status" value="1"/>
</dbReference>
<evidence type="ECO:0000313" key="4">
    <source>
        <dbReference type="Proteomes" id="UP001519343"/>
    </source>
</evidence>
<proteinExistence type="predicted"/>
<gene>
    <name evidence="3" type="ORF">J2Z37_000542</name>
</gene>
<dbReference type="PANTHER" id="PTHR43364:SF4">
    <property type="entry name" value="NAD(P)-LINKED OXIDOREDUCTASE SUPERFAMILY PROTEIN"/>
    <property type="match status" value="1"/>
</dbReference>
<dbReference type="RefSeq" id="WP_209808609.1">
    <property type="nucleotide sequence ID" value="NZ_JAGGKT010000001.1"/>
</dbReference>
<keyword evidence="4" id="KW-1185">Reference proteome</keyword>
<evidence type="ECO:0000256" key="1">
    <source>
        <dbReference type="ARBA" id="ARBA00023002"/>
    </source>
</evidence>
<reference evidence="3 4" key="1">
    <citation type="submission" date="2021-03" db="EMBL/GenBank/DDBJ databases">
        <title>Genomic Encyclopedia of Type Strains, Phase IV (KMG-IV): sequencing the most valuable type-strain genomes for metagenomic binning, comparative biology and taxonomic classification.</title>
        <authorList>
            <person name="Goeker M."/>
        </authorList>
    </citation>
    <scope>NUCLEOTIDE SEQUENCE [LARGE SCALE GENOMIC DNA]</scope>
    <source>
        <strain evidence="3 4">DSM 24738</strain>
    </source>
</reference>